<dbReference type="InterPro" id="IPR052714">
    <property type="entry name" value="MFS_Exporter"/>
</dbReference>
<proteinExistence type="predicted"/>
<keyword evidence="3 4" id="KW-0472">Membrane</keyword>
<dbReference type="SUPFAM" id="SSF103473">
    <property type="entry name" value="MFS general substrate transporter"/>
    <property type="match status" value="1"/>
</dbReference>
<dbReference type="CDD" id="cd17489">
    <property type="entry name" value="MFS_YfcJ_like"/>
    <property type="match status" value="1"/>
</dbReference>
<dbReference type="Proteomes" id="UP000003146">
    <property type="component" value="Unassembled WGS sequence"/>
</dbReference>
<dbReference type="eggNOG" id="COG2814">
    <property type="taxonomic scope" value="Bacteria"/>
</dbReference>
<feature type="transmembrane region" description="Helical" evidence="4">
    <location>
        <begin position="87"/>
        <end position="110"/>
    </location>
</feature>
<dbReference type="PANTHER" id="PTHR23531">
    <property type="entry name" value="QUINOLENE RESISTANCE PROTEIN NORA"/>
    <property type="match status" value="1"/>
</dbReference>
<feature type="transmembrane region" description="Helical" evidence="4">
    <location>
        <begin position="354"/>
        <end position="372"/>
    </location>
</feature>
<organism evidence="6 7">
    <name type="scientific">Phocaeicola coprocola DSM 17136</name>
    <dbReference type="NCBI Taxonomy" id="470145"/>
    <lineage>
        <taxon>Bacteria</taxon>
        <taxon>Pseudomonadati</taxon>
        <taxon>Bacteroidota</taxon>
        <taxon>Bacteroidia</taxon>
        <taxon>Bacteroidales</taxon>
        <taxon>Bacteroidaceae</taxon>
        <taxon>Phocaeicola</taxon>
    </lineage>
</organism>
<dbReference type="AlphaFoldDB" id="B3JMY9"/>
<feature type="transmembrane region" description="Helical" evidence="4">
    <location>
        <begin position="116"/>
        <end position="134"/>
    </location>
</feature>
<evidence type="ECO:0000259" key="5">
    <source>
        <dbReference type="PROSITE" id="PS50850"/>
    </source>
</evidence>
<dbReference type="EMBL" id="ABIY02000115">
    <property type="protein sequence ID" value="EDU99749.1"/>
    <property type="molecule type" value="Genomic_DNA"/>
</dbReference>
<dbReference type="InterPro" id="IPR020846">
    <property type="entry name" value="MFS_dom"/>
</dbReference>
<accession>B3JMY9</accession>
<dbReference type="Gene3D" id="1.20.1250.20">
    <property type="entry name" value="MFS general substrate transporter like domains"/>
    <property type="match status" value="1"/>
</dbReference>
<feature type="transmembrane region" description="Helical" evidence="4">
    <location>
        <begin position="172"/>
        <end position="192"/>
    </location>
</feature>
<comment type="caution">
    <text evidence="6">The sequence shown here is derived from an EMBL/GenBank/DDBJ whole genome shotgun (WGS) entry which is preliminary data.</text>
</comment>
<feature type="transmembrane region" description="Helical" evidence="4">
    <location>
        <begin position="282"/>
        <end position="304"/>
    </location>
</feature>
<reference evidence="6 7" key="2">
    <citation type="submission" date="2008-04" db="EMBL/GenBank/DDBJ databases">
        <authorList>
            <person name="Fulton L."/>
            <person name="Clifton S."/>
            <person name="Fulton B."/>
            <person name="Xu J."/>
            <person name="Minx P."/>
            <person name="Pepin K.H."/>
            <person name="Johnson M."/>
            <person name="Thiruvilangam P."/>
            <person name="Bhonagiri V."/>
            <person name="Nash W.E."/>
            <person name="Mardis E.R."/>
            <person name="Wilson R.K."/>
        </authorList>
    </citation>
    <scope>NUCLEOTIDE SEQUENCE [LARGE SCALE GENOMIC DNA]</scope>
    <source>
        <strain evidence="6 7">DSM 17136</strain>
    </source>
</reference>
<evidence type="ECO:0000313" key="7">
    <source>
        <dbReference type="Proteomes" id="UP000003146"/>
    </source>
</evidence>
<keyword evidence="2 4" id="KW-1133">Transmembrane helix</keyword>
<dbReference type="STRING" id="470145.BACCOP_03294"/>
<keyword evidence="1 4" id="KW-0812">Transmembrane</keyword>
<dbReference type="GO" id="GO:0022857">
    <property type="term" value="F:transmembrane transporter activity"/>
    <property type="evidence" value="ECO:0007669"/>
    <property type="project" value="InterPro"/>
</dbReference>
<feature type="transmembrane region" description="Helical" evidence="4">
    <location>
        <begin position="21"/>
        <end position="45"/>
    </location>
</feature>
<evidence type="ECO:0000256" key="2">
    <source>
        <dbReference type="ARBA" id="ARBA00022989"/>
    </source>
</evidence>
<feature type="transmembrane region" description="Helical" evidence="4">
    <location>
        <begin position="146"/>
        <end position="166"/>
    </location>
</feature>
<feature type="transmembrane region" description="Helical" evidence="4">
    <location>
        <begin position="57"/>
        <end position="75"/>
    </location>
</feature>
<feature type="domain" description="Major facilitator superfamily (MFS) profile" evidence="5">
    <location>
        <begin position="20"/>
        <end position="402"/>
    </location>
</feature>
<feature type="transmembrane region" description="Helical" evidence="4">
    <location>
        <begin position="252"/>
        <end position="270"/>
    </location>
</feature>
<reference evidence="6 7" key="1">
    <citation type="submission" date="2008-04" db="EMBL/GenBank/DDBJ databases">
        <title>Draft genome sequence of Bacteroides coprocola (DSM 17136).</title>
        <authorList>
            <person name="Sudarsanam P."/>
            <person name="Ley R."/>
            <person name="Guruge J."/>
            <person name="Turnbaugh P.J."/>
            <person name="Mahowald M."/>
            <person name="Liep D."/>
            <person name="Gordon J."/>
        </authorList>
    </citation>
    <scope>NUCLEOTIDE SEQUENCE [LARGE SCALE GENOMIC DNA]</scope>
    <source>
        <strain evidence="6 7">DSM 17136</strain>
    </source>
</reference>
<protein>
    <submittedName>
        <fullName evidence="6">Transporter, major facilitator family protein</fullName>
    </submittedName>
</protein>
<name>B3JMY9_9BACT</name>
<evidence type="ECO:0000256" key="1">
    <source>
        <dbReference type="ARBA" id="ARBA00022692"/>
    </source>
</evidence>
<evidence type="ECO:0000256" key="4">
    <source>
        <dbReference type="SAM" id="Phobius"/>
    </source>
</evidence>
<evidence type="ECO:0000313" key="6">
    <source>
        <dbReference type="EMBL" id="EDU99749.1"/>
    </source>
</evidence>
<dbReference type="PROSITE" id="PS50850">
    <property type="entry name" value="MFS"/>
    <property type="match status" value="1"/>
</dbReference>
<feature type="transmembrane region" description="Helical" evidence="4">
    <location>
        <begin position="378"/>
        <end position="397"/>
    </location>
</feature>
<dbReference type="InterPro" id="IPR011701">
    <property type="entry name" value="MFS"/>
</dbReference>
<dbReference type="InterPro" id="IPR036259">
    <property type="entry name" value="MFS_trans_sf"/>
</dbReference>
<dbReference type="HOGENOM" id="CLU_001265_10_13_10"/>
<feature type="transmembrane region" description="Helical" evidence="4">
    <location>
        <begin position="213"/>
        <end position="232"/>
    </location>
</feature>
<feature type="transmembrane region" description="Helical" evidence="4">
    <location>
        <begin position="310"/>
        <end position="333"/>
    </location>
</feature>
<gene>
    <name evidence="6" type="ORF">BACCOP_03294</name>
</gene>
<dbReference type="PANTHER" id="PTHR23531:SF1">
    <property type="entry name" value="QUINOLENE RESISTANCE PROTEIN NORA"/>
    <property type="match status" value="1"/>
</dbReference>
<sequence>MLIRVLQISNMEKERLITPSYCCILAANFLLYFGFWLLTPVLPFYLSEIFEASNTTIGIVLSCYTISSLCIRPFSGYFLDTFARKPLYLIAYFIFTLIFAGYMVAGLLALFIIFRVIHGISFGMVTVGGNTVVIDIMPSSRRGEGLGYYGLANNLAMSIGPMFGLFLHSGGASYITIFSYSLVSCILGFLAATMVKTPYKPPVKREPISLDRFILLKGLPAGFSLLLLSIPYGMTTNYVAMYAKQIGITAETGFFFTLMAVGMAISRLFSGRLVDKGMITQVISAGLYLVCICYFGLTACGWLINWNSSFTIILFFLISLLLGIGFGTMFPAYNTLFVNLAPNSQRGTATSTYLTSWDVGLGIGMLSGGYIAEIASFRAAYLFGAFLTVVSVIYFHFKAGPHFLKNKLR</sequence>
<dbReference type="Pfam" id="PF07690">
    <property type="entry name" value="MFS_1"/>
    <property type="match status" value="1"/>
</dbReference>
<evidence type="ECO:0000256" key="3">
    <source>
        <dbReference type="ARBA" id="ARBA00023136"/>
    </source>
</evidence>